<dbReference type="AlphaFoldDB" id="A0A1I7KSR6"/>
<sequence>MMADPVAIELAQLRATVQDFGRILASVTGARLTREQLAERLCVHRNTIPRWMAEDVTFPKPDRYGKWLLSEVIEWEQRPKR</sequence>
<dbReference type="RefSeq" id="WP_054258015.1">
    <property type="nucleotide sequence ID" value="NZ_CYIG01000075.1"/>
</dbReference>
<dbReference type="Proteomes" id="UP000183656">
    <property type="component" value="Unassembled WGS sequence"/>
</dbReference>
<proteinExistence type="predicted"/>
<accession>A0A1I7KSR6</accession>
<dbReference type="STRING" id="343013.SAMN04489707_10706"/>
<protein>
    <recommendedName>
        <fullName evidence="3">Transcriptional regulator, AlpA family</fullName>
    </recommendedName>
</protein>
<dbReference type="SUPFAM" id="SSF46955">
    <property type="entry name" value="Putative DNA-binding domain"/>
    <property type="match status" value="1"/>
</dbReference>
<name>A0A1I7KSR6_9BURK</name>
<keyword evidence="2" id="KW-1185">Reference proteome</keyword>
<evidence type="ECO:0008006" key="3">
    <source>
        <dbReference type="Google" id="ProtNLM"/>
    </source>
</evidence>
<evidence type="ECO:0000313" key="2">
    <source>
        <dbReference type="Proteomes" id="UP000183656"/>
    </source>
</evidence>
<dbReference type="EMBL" id="FPBX01000070">
    <property type="protein sequence ID" value="SFV00470.1"/>
    <property type="molecule type" value="Genomic_DNA"/>
</dbReference>
<gene>
    <name evidence="1" type="ORF">SAMN04489707_10706</name>
</gene>
<evidence type="ECO:0000313" key="1">
    <source>
        <dbReference type="EMBL" id="SFV00470.1"/>
    </source>
</evidence>
<dbReference type="InterPro" id="IPR009061">
    <property type="entry name" value="DNA-bd_dom_put_sf"/>
</dbReference>
<organism evidence="1 2">
    <name type="scientific">Paenacidovorax caeni</name>
    <dbReference type="NCBI Taxonomy" id="343013"/>
    <lineage>
        <taxon>Bacteria</taxon>
        <taxon>Pseudomonadati</taxon>
        <taxon>Pseudomonadota</taxon>
        <taxon>Betaproteobacteria</taxon>
        <taxon>Burkholderiales</taxon>
        <taxon>Comamonadaceae</taxon>
        <taxon>Paenacidovorax</taxon>
    </lineage>
</organism>
<reference evidence="1 2" key="1">
    <citation type="submission" date="2016-10" db="EMBL/GenBank/DDBJ databases">
        <authorList>
            <person name="de Groot N.N."/>
        </authorList>
    </citation>
    <scope>NUCLEOTIDE SEQUENCE [LARGE SCALE GENOMIC DNA]</scope>
    <source>
        <strain evidence="1 2">R-24608</strain>
    </source>
</reference>